<gene>
    <name evidence="1" type="ORF">HP552_21130</name>
</gene>
<dbReference type="RefSeq" id="WP_175397359.1">
    <property type="nucleotide sequence ID" value="NZ_JABMCB010000192.1"/>
</dbReference>
<dbReference type="InterPro" id="IPR016024">
    <property type="entry name" value="ARM-type_fold"/>
</dbReference>
<dbReference type="Gene3D" id="1.25.10.10">
    <property type="entry name" value="Leucine-rich Repeat Variant"/>
    <property type="match status" value="2"/>
</dbReference>
<sequence length="321" mass="36952">MSFIRHGYHRSPASADWLFNISMEAEGTDTEMLMEQALRDEDPSIRRWAAQRVDRMLSGQKLREVLLRMQLDSVPSIRRKSLDVLATVYPADAREIIIDRLLESNLPVRDTARRHGKLWMKMSYAEWYLDAIWSEGQDHLAAALAGLGETGEKADAEVLFEYAQHPSIAVRKVVIRGLMRLDAISYGNYFVCSLRSPQPGISREACRALMRHPYLIKPDEAAVLLSGADVLPHVIRNVLRIISAMGRWTQLGLLLQQLPTAKQEWVKRTIQRQLHNWAQFPNRSYGGRMSTAERERLHTQLSLCRQELDSDLLQRLEWLIQ</sequence>
<comment type="caution">
    <text evidence="1">The sequence shown here is derived from an EMBL/GenBank/DDBJ whole genome shotgun (WGS) entry which is preliminary data.</text>
</comment>
<proteinExistence type="predicted"/>
<dbReference type="AlphaFoldDB" id="A0A7Y6BZK8"/>
<evidence type="ECO:0008006" key="3">
    <source>
        <dbReference type="Google" id="ProtNLM"/>
    </source>
</evidence>
<accession>A0A7Y6BZK8</accession>
<dbReference type="SUPFAM" id="SSF48371">
    <property type="entry name" value="ARM repeat"/>
    <property type="match status" value="1"/>
</dbReference>
<evidence type="ECO:0000313" key="1">
    <source>
        <dbReference type="EMBL" id="NUU77721.1"/>
    </source>
</evidence>
<dbReference type="Proteomes" id="UP000526125">
    <property type="component" value="Unassembled WGS sequence"/>
</dbReference>
<reference evidence="1 2" key="1">
    <citation type="submission" date="2020-05" db="EMBL/GenBank/DDBJ databases">
        <title>Genome Sequencing of Type Strains.</title>
        <authorList>
            <person name="Lemaire J.F."/>
            <person name="Inderbitzin P."/>
            <person name="Gregorio O.A."/>
            <person name="Collins S.B."/>
            <person name="Wespe N."/>
            <person name="Knight-Connoni V."/>
        </authorList>
    </citation>
    <scope>NUCLEOTIDE SEQUENCE [LARGE SCALE GENOMIC DNA]</scope>
    <source>
        <strain evidence="1 2">LMG 21957</strain>
    </source>
</reference>
<keyword evidence="2" id="KW-1185">Reference proteome</keyword>
<evidence type="ECO:0000313" key="2">
    <source>
        <dbReference type="Proteomes" id="UP000526125"/>
    </source>
</evidence>
<name>A0A7Y6BZK8_9BACL</name>
<protein>
    <recommendedName>
        <fullName evidence="3">HEAT repeat domain-containing protein</fullName>
    </recommendedName>
</protein>
<dbReference type="EMBL" id="JABMCB010000192">
    <property type="protein sequence ID" value="NUU77721.1"/>
    <property type="molecule type" value="Genomic_DNA"/>
</dbReference>
<dbReference type="InterPro" id="IPR011989">
    <property type="entry name" value="ARM-like"/>
</dbReference>
<organism evidence="1 2">
    <name type="scientific">Paenibacillus xylanilyticus</name>
    <dbReference type="NCBI Taxonomy" id="248903"/>
    <lineage>
        <taxon>Bacteria</taxon>
        <taxon>Bacillati</taxon>
        <taxon>Bacillota</taxon>
        <taxon>Bacilli</taxon>
        <taxon>Bacillales</taxon>
        <taxon>Paenibacillaceae</taxon>
        <taxon>Paenibacillus</taxon>
    </lineage>
</organism>